<dbReference type="RefSeq" id="WP_164353956.1">
    <property type="nucleotide sequence ID" value="NZ_JAABNT010000006.1"/>
</dbReference>
<dbReference type="InterPro" id="IPR009057">
    <property type="entry name" value="Homeodomain-like_sf"/>
</dbReference>
<accession>A0A6P0CF30</accession>
<reference evidence="1 2" key="1">
    <citation type="submission" date="2020-01" db="EMBL/GenBank/DDBJ databases">
        <title>Sulfitobacter sediminilitoris sp. nov., isolated from a tidal flat.</title>
        <authorList>
            <person name="Park S."/>
            <person name="Yoon J.-H."/>
        </authorList>
    </citation>
    <scope>NUCLEOTIDE SEQUENCE [LARGE SCALE GENOMIC DNA]</scope>
    <source>
        <strain evidence="1 2">JBTF-M27</strain>
    </source>
</reference>
<evidence type="ECO:0000313" key="1">
    <source>
        <dbReference type="EMBL" id="NEK23034.1"/>
    </source>
</evidence>
<dbReference type="Proteomes" id="UP000468591">
    <property type="component" value="Unassembled WGS sequence"/>
</dbReference>
<protein>
    <submittedName>
        <fullName evidence="1">TetR family transcriptional regulator</fullName>
    </submittedName>
</protein>
<name>A0A6P0CF30_9RHOB</name>
<dbReference type="EMBL" id="JAABNT010000006">
    <property type="protein sequence ID" value="NEK23034.1"/>
    <property type="molecule type" value="Genomic_DNA"/>
</dbReference>
<keyword evidence="2" id="KW-1185">Reference proteome</keyword>
<proteinExistence type="predicted"/>
<dbReference type="AlphaFoldDB" id="A0A6P0CF30"/>
<comment type="caution">
    <text evidence="1">The sequence shown here is derived from an EMBL/GenBank/DDBJ whole genome shotgun (WGS) entry which is preliminary data.</text>
</comment>
<gene>
    <name evidence="1" type="ORF">GV827_11540</name>
</gene>
<sequence length="171" mass="19059">MSRPRLSPEKWISAGFDALAASGPLALAAEPLARALGTTKGSFYWHFKDVPAFQDALLTKWQTRALEQVLDQLQQSDDADKRLRDFGRAILADPVEPQLRIWAQNDHRVREALVEVDTERLAYLTRLLGQLGLRNTDFARALQAALTGLSLSTDTDMAPFDTLIDTVLALR</sequence>
<evidence type="ECO:0000313" key="2">
    <source>
        <dbReference type="Proteomes" id="UP000468591"/>
    </source>
</evidence>
<dbReference type="SUPFAM" id="SSF46689">
    <property type="entry name" value="Homeodomain-like"/>
    <property type="match status" value="1"/>
</dbReference>
<organism evidence="1 2">
    <name type="scientific">Sulfitobacter sediminilitoris</name>
    <dbReference type="NCBI Taxonomy" id="2698830"/>
    <lineage>
        <taxon>Bacteria</taxon>
        <taxon>Pseudomonadati</taxon>
        <taxon>Pseudomonadota</taxon>
        <taxon>Alphaproteobacteria</taxon>
        <taxon>Rhodobacterales</taxon>
        <taxon>Roseobacteraceae</taxon>
        <taxon>Sulfitobacter</taxon>
    </lineage>
</organism>
<dbReference type="Gene3D" id="1.10.357.10">
    <property type="entry name" value="Tetracycline Repressor, domain 2"/>
    <property type="match status" value="1"/>
</dbReference>